<sequence length="145" mass="16305">MYRLLEWAFAYDDGSGLPDAGAYAAELKNVTATADGKPVQGFDPTKTGTWTIPAGTQVNIVDMPDESTTSCRIVASRTNRKRNCEMTGNGCTASEPPLVREWANRPITSAKEWREYLEAYQEETRRRTKELKFGFSPYRSVHIPH</sequence>
<evidence type="ECO:0000313" key="1">
    <source>
        <dbReference type="EMBL" id="TCD78056.1"/>
    </source>
</evidence>
<reference evidence="1 2" key="1">
    <citation type="journal article" date="2018" name="Sci. Rep.">
        <title>Genomic diversity and distribution of Bifidobacterium longum subsp. longum across the human lifespan.</title>
        <authorList>
            <person name="Odamaki T."/>
            <person name="Bottacini F."/>
            <person name="Kato K."/>
            <person name="Mitsuyama E."/>
            <person name="Yoshida K."/>
            <person name="Horigome A."/>
            <person name="Xiao J.Z."/>
            <person name="van Sinderen D."/>
        </authorList>
    </citation>
    <scope>NUCLEOTIDE SEQUENCE [LARGE SCALE GENOMIC DNA]</scope>
    <source>
        <strain evidence="1 2">MCC10004</strain>
    </source>
</reference>
<gene>
    <name evidence="1" type="ORF">MCC10004_0963</name>
</gene>
<dbReference type="Proteomes" id="UP000293475">
    <property type="component" value="Unassembled WGS sequence"/>
</dbReference>
<evidence type="ECO:0000313" key="2">
    <source>
        <dbReference type="Proteomes" id="UP000293475"/>
    </source>
</evidence>
<proteinExistence type="predicted"/>
<protein>
    <submittedName>
        <fullName evidence="1">Uncharacterized protein</fullName>
    </submittedName>
</protein>
<comment type="caution">
    <text evidence="1">The sequence shown here is derived from an EMBL/GenBank/DDBJ whole genome shotgun (WGS) entry which is preliminary data.</text>
</comment>
<dbReference type="AlphaFoldDB" id="A0A4R0SIF7"/>
<dbReference type="EMBL" id="SHPO01000019">
    <property type="protein sequence ID" value="TCD78056.1"/>
    <property type="molecule type" value="Genomic_DNA"/>
</dbReference>
<name>A0A4R0SIF7_BIFLL</name>
<organism evidence="1 2">
    <name type="scientific">Bifidobacterium longum subsp. longum</name>
    <dbReference type="NCBI Taxonomy" id="1679"/>
    <lineage>
        <taxon>Bacteria</taxon>
        <taxon>Bacillati</taxon>
        <taxon>Actinomycetota</taxon>
        <taxon>Actinomycetes</taxon>
        <taxon>Bifidobacteriales</taxon>
        <taxon>Bifidobacteriaceae</taxon>
        <taxon>Bifidobacterium</taxon>
    </lineage>
</organism>
<accession>A0A4R0SIF7</accession>
<dbReference type="RefSeq" id="WP_165506826.1">
    <property type="nucleotide sequence ID" value="NZ_CP083257.1"/>
</dbReference>